<dbReference type="EMBL" id="CP144699">
    <property type="protein sequence ID" value="WVZ20505.1"/>
    <property type="molecule type" value="Genomic_DNA"/>
</dbReference>
<evidence type="ECO:0008006" key="3">
    <source>
        <dbReference type="Google" id="ProtNLM"/>
    </source>
</evidence>
<dbReference type="InterPro" id="IPR043128">
    <property type="entry name" value="Rev_trsase/Diguanyl_cyclase"/>
</dbReference>
<sequence>MVCFYDILVYSCTWRDHLSHLEVVLRILQKHKLFVRFSKCKFGVTQIEYLRHILSGSGVAMDDTELVAVSEWPQPSNLKQLRGFLGLTGYYRRFVKHYASIAAPLTDLLKKDAFRWTEQATTAFEKLKWAMT</sequence>
<keyword evidence="2" id="KW-1185">Reference proteome</keyword>
<dbReference type="PANTHER" id="PTHR33064">
    <property type="entry name" value="POL PROTEIN"/>
    <property type="match status" value="1"/>
</dbReference>
<evidence type="ECO:0000313" key="1">
    <source>
        <dbReference type="EMBL" id="WVZ20505.1"/>
    </source>
</evidence>
<dbReference type="Gene3D" id="3.30.70.270">
    <property type="match status" value="2"/>
</dbReference>
<dbReference type="FunFam" id="3.30.70.270:FF:000020">
    <property type="entry name" value="Transposon Tf2-6 polyprotein-like Protein"/>
    <property type="match status" value="1"/>
</dbReference>
<dbReference type="PANTHER" id="PTHR33064:SF37">
    <property type="entry name" value="RIBONUCLEASE H"/>
    <property type="match status" value="1"/>
</dbReference>
<organism evidence="1 2">
    <name type="scientific">Vigna mungo</name>
    <name type="common">Black gram</name>
    <name type="synonym">Phaseolus mungo</name>
    <dbReference type="NCBI Taxonomy" id="3915"/>
    <lineage>
        <taxon>Eukaryota</taxon>
        <taxon>Viridiplantae</taxon>
        <taxon>Streptophyta</taxon>
        <taxon>Embryophyta</taxon>
        <taxon>Tracheophyta</taxon>
        <taxon>Spermatophyta</taxon>
        <taxon>Magnoliopsida</taxon>
        <taxon>eudicotyledons</taxon>
        <taxon>Gunneridae</taxon>
        <taxon>Pentapetalae</taxon>
        <taxon>rosids</taxon>
        <taxon>fabids</taxon>
        <taxon>Fabales</taxon>
        <taxon>Fabaceae</taxon>
        <taxon>Papilionoideae</taxon>
        <taxon>50 kb inversion clade</taxon>
        <taxon>NPAAA clade</taxon>
        <taxon>indigoferoid/millettioid clade</taxon>
        <taxon>Phaseoleae</taxon>
        <taxon>Vigna</taxon>
    </lineage>
</organism>
<dbReference type="InterPro" id="IPR051320">
    <property type="entry name" value="Viral_Replic_Matur_Polypro"/>
</dbReference>
<protein>
    <recommendedName>
        <fullName evidence="3">Reverse transcriptase domain-containing protein</fullName>
    </recommendedName>
</protein>
<reference evidence="1 2" key="1">
    <citation type="journal article" date="2023" name="Life. Sci Alliance">
        <title>Evolutionary insights into 3D genome organization and epigenetic landscape of Vigna mungo.</title>
        <authorList>
            <person name="Junaid A."/>
            <person name="Singh B."/>
            <person name="Bhatia S."/>
        </authorList>
    </citation>
    <scope>NUCLEOTIDE SEQUENCE [LARGE SCALE GENOMIC DNA]</scope>
    <source>
        <strain evidence="1">Urdbean</strain>
    </source>
</reference>
<dbReference type="Proteomes" id="UP001374535">
    <property type="component" value="Chromosome 2"/>
</dbReference>
<gene>
    <name evidence="1" type="ORF">V8G54_007827</name>
</gene>
<evidence type="ECO:0000313" key="2">
    <source>
        <dbReference type="Proteomes" id="UP001374535"/>
    </source>
</evidence>
<accession>A0AAQ3P2I8</accession>
<proteinExistence type="predicted"/>
<dbReference type="SUPFAM" id="SSF56672">
    <property type="entry name" value="DNA/RNA polymerases"/>
    <property type="match status" value="1"/>
</dbReference>
<dbReference type="AlphaFoldDB" id="A0AAQ3P2I8"/>
<dbReference type="InterPro" id="IPR043502">
    <property type="entry name" value="DNA/RNA_pol_sf"/>
</dbReference>
<name>A0AAQ3P2I8_VIGMU</name>